<dbReference type="PANTHER" id="PTHR35483:SF1">
    <property type="entry name" value="GLYCINE-RICH PROTEIN-RELATED"/>
    <property type="match status" value="1"/>
</dbReference>
<evidence type="ECO:0000256" key="1">
    <source>
        <dbReference type="SAM" id="MobiDB-lite"/>
    </source>
</evidence>
<name>A0A6A4R1S8_LUPAL</name>
<protein>
    <submittedName>
        <fullName evidence="2">Uncharacterized protein</fullName>
    </submittedName>
</protein>
<dbReference type="PANTHER" id="PTHR35483">
    <property type="entry name" value="NUCLEUSENVELOPE PROTEIN"/>
    <property type="match status" value="1"/>
</dbReference>
<evidence type="ECO:0000313" key="3">
    <source>
        <dbReference type="Proteomes" id="UP000447434"/>
    </source>
</evidence>
<dbReference type="OrthoDB" id="1680511at2759"/>
<comment type="caution">
    <text evidence="2">The sequence shown here is derived from an EMBL/GenBank/DDBJ whole genome shotgun (WGS) entry which is preliminary data.</text>
</comment>
<sequence length="245" mass="26965">MNAIRVTPCQSGIYAKNKSQVHRSPSESCVSPMDVNPLCRTSLSLGANPSSGLQCMPVLKSRQPLHVCLAGGKGMMDNNNENSPWKSLETEMQKLKGRSLEDVLREQIQKGEYYQNGGNGGKPPGNGGGGGGGGPGGSEDGRFSGISDETLQVILATIGFIFLYICVNDGVELAKLTRDFIKYLSGGGQSVRLQRALYKWVRLYKNITQKKEVDKDASEKEPTKWYKPDHYRDIIRNYIRSDSNE</sequence>
<feature type="region of interest" description="Disordered" evidence="1">
    <location>
        <begin position="112"/>
        <end position="143"/>
    </location>
</feature>
<gene>
    <name evidence="2" type="ORF">Lalb_Chr02g0158251</name>
</gene>
<evidence type="ECO:0000313" key="2">
    <source>
        <dbReference type="EMBL" id="KAE9619909.1"/>
    </source>
</evidence>
<accession>A0A6A4R1S8</accession>
<reference evidence="3" key="1">
    <citation type="journal article" date="2020" name="Nat. Commun.">
        <title>Genome sequence of the cluster root forming white lupin.</title>
        <authorList>
            <person name="Hufnagel B."/>
            <person name="Marques A."/>
            <person name="Soriano A."/>
            <person name="Marques L."/>
            <person name="Divol F."/>
            <person name="Doumas P."/>
            <person name="Sallet E."/>
            <person name="Mancinotti D."/>
            <person name="Carrere S."/>
            <person name="Marande W."/>
            <person name="Arribat S."/>
            <person name="Keller J."/>
            <person name="Huneau C."/>
            <person name="Blein T."/>
            <person name="Aime D."/>
            <person name="Laguerre M."/>
            <person name="Taylor J."/>
            <person name="Schubert V."/>
            <person name="Nelson M."/>
            <person name="Geu-Flores F."/>
            <person name="Crespi M."/>
            <person name="Gallardo-Guerrero K."/>
            <person name="Delaux P.-M."/>
            <person name="Salse J."/>
            <person name="Berges H."/>
            <person name="Guyot R."/>
            <person name="Gouzy J."/>
            <person name="Peret B."/>
        </authorList>
    </citation>
    <scope>NUCLEOTIDE SEQUENCE [LARGE SCALE GENOMIC DNA]</scope>
    <source>
        <strain evidence="3">cv. Amiga</strain>
    </source>
</reference>
<proteinExistence type="predicted"/>
<feature type="compositionally biased region" description="Gly residues" evidence="1">
    <location>
        <begin position="117"/>
        <end position="138"/>
    </location>
</feature>
<dbReference type="Proteomes" id="UP000447434">
    <property type="component" value="Chromosome 2"/>
</dbReference>
<organism evidence="2 3">
    <name type="scientific">Lupinus albus</name>
    <name type="common">White lupine</name>
    <name type="synonym">Lupinus termis</name>
    <dbReference type="NCBI Taxonomy" id="3870"/>
    <lineage>
        <taxon>Eukaryota</taxon>
        <taxon>Viridiplantae</taxon>
        <taxon>Streptophyta</taxon>
        <taxon>Embryophyta</taxon>
        <taxon>Tracheophyta</taxon>
        <taxon>Spermatophyta</taxon>
        <taxon>Magnoliopsida</taxon>
        <taxon>eudicotyledons</taxon>
        <taxon>Gunneridae</taxon>
        <taxon>Pentapetalae</taxon>
        <taxon>rosids</taxon>
        <taxon>fabids</taxon>
        <taxon>Fabales</taxon>
        <taxon>Fabaceae</taxon>
        <taxon>Papilionoideae</taxon>
        <taxon>50 kb inversion clade</taxon>
        <taxon>genistoids sensu lato</taxon>
        <taxon>core genistoids</taxon>
        <taxon>Genisteae</taxon>
        <taxon>Lupinus</taxon>
    </lineage>
</organism>
<dbReference type="GO" id="GO:0009507">
    <property type="term" value="C:chloroplast"/>
    <property type="evidence" value="ECO:0007669"/>
    <property type="project" value="TreeGrafter"/>
</dbReference>
<dbReference type="EMBL" id="WOCE01000002">
    <property type="protein sequence ID" value="KAE9619909.1"/>
    <property type="molecule type" value="Genomic_DNA"/>
</dbReference>
<dbReference type="AlphaFoldDB" id="A0A6A4R1S8"/>
<keyword evidence="3" id="KW-1185">Reference proteome</keyword>